<dbReference type="InterPro" id="IPR026444">
    <property type="entry name" value="Secre_tail"/>
</dbReference>
<comment type="caution">
    <text evidence="1">The sequence shown here is derived from an EMBL/GenBank/DDBJ whole genome shotgun (WGS) entry which is preliminary data.</text>
</comment>
<dbReference type="STRING" id="1279009.ADICEAN_00288"/>
<dbReference type="InterPro" id="IPR013783">
    <property type="entry name" value="Ig-like_fold"/>
</dbReference>
<gene>
    <name evidence="1" type="ORF">ADICEAN_00288</name>
</gene>
<reference evidence="1 2" key="1">
    <citation type="journal article" date="2013" name="Genome Announc.">
        <title>Draft Genome Sequence of Cesiribacter andamanensis Strain AMV16T, Isolated from a Soil Sample from a Mud Volcano in the Andaman Islands, India.</title>
        <authorList>
            <person name="Shivaji S."/>
            <person name="Ara S."/>
            <person name="Begum Z."/>
            <person name="Srinivas T.N."/>
            <person name="Singh A."/>
            <person name="Kumar Pinnaka A."/>
        </authorList>
    </citation>
    <scope>NUCLEOTIDE SEQUENCE [LARGE SCALE GENOMIC DNA]</scope>
    <source>
        <strain evidence="1 2">AMV16</strain>
    </source>
</reference>
<dbReference type="Gene3D" id="2.60.40.10">
    <property type="entry name" value="Immunoglobulins"/>
    <property type="match status" value="1"/>
</dbReference>
<keyword evidence="2" id="KW-1185">Reference proteome</keyword>
<protein>
    <recommendedName>
        <fullName evidence="3">Secretion system C-terminal sorting domain-containing protein</fullName>
    </recommendedName>
</protein>
<sequence>MNLPLPVELLYFRSSATSQGIQLDWASAKEWDFSHYTLERSNNGKDYSPIHVEYVSGDSHTTKQYSYFDRQPQYGANYYRLKATDIDGTEEYKGIVLAYSGTKGDLELAPNPAKGGAVRLRYLGASDGTWVSILNASGVEMARVLMLEHNLQLPIEHLPRGLYLIKVWNQLESRQTRLVIP</sequence>
<dbReference type="OrthoDB" id="1466765at2"/>
<dbReference type="eggNOG" id="COG3391">
    <property type="taxonomic scope" value="Bacteria"/>
</dbReference>
<evidence type="ECO:0000313" key="2">
    <source>
        <dbReference type="Proteomes" id="UP000011910"/>
    </source>
</evidence>
<dbReference type="RefSeq" id="WP_009193698.1">
    <property type="nucleotide sequence ID" value="NZ_AODQ01000004.1"/>
</dbReference>
<dbReference type="Proteomes" id="UP000011910">
    <property type="component" value="Unassembled WGS sequence"/>
</dbReference>
<accession>M7NS53</accession>
<proteinExistence type="predicted"/>
<dbReference type="NCBIfam" id="TIGR04183">
    <property type="entry name" value="Por_Secre_tail"/>
    <property type="match status" value="1"/>
</dbReference>
<name>M7NS53_9BACT</name>
<organism evidence="1 2">
    <name type="scientific">Cesiribacter andamanensis AMV16</name>
    <dbReference type="NCBI Taxonomy" id="1279009"/>
    <lineage>
        <taxon>Bacteria</taxon>
        <taxon>Pseudomonadati</taxon>
        <taxon>Bacteroidota</taxon>
        <taxon>Cytophagia</taxon>
        <taxon>Cytophagales</taxon>
        <taxon>Cesiribacteraceae</taxon>
        <taxon>Cesiribacter</taxon>
    </lineage>
</organism>
<evidence type="ECO:0000313" key="1">
    <source>
        <dbReference type="EMBL" id="EMR04530.1"/>
    </source>
</evidence>
<dbReference type="EMBL" id="AODQ01000004">
    <property type="protein sequence ID" value="EMR04530.1"/>
    <property type="molecule type" value="Genomic_DNA"/>
</dbReference>
<dbReference type="AlphaFoldDB" id="M7NS53"/>
<evidence type="ECO:0008006" key="3">
    <source>
        <dbReference type="Google" id="ProtNLM"/>
    </source>
</evidence>